<dbReference type="Pfam" id="PF06912">
    <property type="entry name" value="DUF1275"/>
    <property type="match status" value="1"/>
</dbReference>
<evidence type="ECO:0000256" key="1">
    <source>
        <dbReference type="SAM" id="Phobius"/>
    </source>
</evidence>
<dbReference type="InterPro" id="IPR010699">
    <property type="entry name" value="DUF1275"/>
</dbReference>
<proteinExistence type="predicted"/>
<dbReference type="KEGG" id="acr:Acry_2954"/>
<dbReference type="STRING" id="349163.Acry_2954"/>
<dbReference type="EMBL" id="CP000697">
    <property type="protein sequence ID" value="ABQ32144.1"/>
    <property type="molecule type" value="Genomic_DNA"/>
</dbReference>
<dbReference type="Proteomes" id="UP000000245">
    <property type="component" value="Chromosome"/>
</dbReference>
<feature type="transmembrane region" description="Helical" evidence="1">
    <location>
        <begin position="94"/>
        <end position="115"/>
    </location>
</feature>
<keyword evidence="1" id="KW-0472">Membrane</keyword>
<dbReference type="AlphaFoldDB" id="A5G2R2"/>
<evidence type="ECO:0000313" key="3">
    <source>
        <dbReference type="Proteomes" id="UP000000245"/>
    </source>
</evidence>
<feature type="transmembrane region" description="Helical" evidence="1">
    <location>
        <begin position="124"/>
        <end position="142"/>
    </location>
</feature>
<evidence type="ECO:0008006" key="4">
    <source>
        <dbReference type="Google" id="ProtNLM"/>
    </source>
</evidence>
<keyword evidence="3" id="KW-1185">Reference proteome</keyword>
<dbReference type="RefSeq" id="WP_012040434.1">
    <property type="nucleotide sequence ID" value="NC_009484.1"/>
</dbReference>
<keyword evidence="1" id="KW-1133">Transmembrane helix</keyword>
<protein>
    <recommendedName>
        <fullName evidence="4">DUF1275 domain-containing protein</fullName>
    </recommendedName>
</protein>
<feature type="transmembrane region" description="Helical" evidence="1">
    <location>
        <begin position="191"/>
        <end position="209"/>
    </location>
</feature>
<keyword evidence="1" id="KW-0812">Transmembrane</keyword>
<feature type="transmembrane region" description="Helical" evidence="1">
    <location>
        <begin position="148"/>
        <end position="170"/>
    </location>
</feature>
<dbReference type="eggNOG" id="COG3619">
    <property type="taxonomic scope" value="Bacteria"/>
</dbReference>
<dbReference type="PANTHER" id="PTHR37314:SF4">
    <property type="entry name" value="UPF0700 TRANSMEMBRANE PROTEIN YOAK"/>
    <property type="match status" value="1"/>
</dbReference>
<organism evidence="2 3">
    <name type="scientific">Acidiphilium cryptum (strain JF-5)</name>
    <dbReference type="NCBI Taxonomy" id="349163"/>
    <lineage>
        <taxon>Bacteria</taxon>
        <taxon>Pseudomonadati</taxon>
        <taxon>Pseudomonadota</taxon>
        <taxon>Alphaproteobacteria</taxon>
        <taxon>Acetobacterales</taxon>
        <taxon>Acidocellaceae</taxon>
        <taxon>Acidiphilium</taxon>
    </lineage>
</organism>
<reference evidence="2 3" key="1">
    <citation type="submission" date="2007-05" db="EMBL/GenBank/DDBJ databases">
        <title>Complete sequence of chromosome of Acidiphilium cryptum JF-5.</title>
        <authorList>
            <consortium name="US DOE Joint Genome Institute"/>
            <person name="Copeland A."/>
            <person name="Lucas S."/>
            <person name="Lapidus A."/>
            <person name="Barry K."/>
            <person name="Detter J.C."/>
            <person name="Glavina del Rio T."/>
            <person name="Hammon N."/>
            <person name="Israni S."/>
            <person name="Dalin E."/>
            <person name="Tice H."/>
            <person name="Pitluck S."/>
            <person name="Sims D."/>
            <person name="Brettin T."/>
            <person name="Bruce D."/>
            <person name="Han C."/>
            <person name="Schmutz J."/>
            <person name="Larimer F."/>
            <person name="Land M."/>
            <person name="Hauser L."/>
            <person name="Kyrpides N."/>
            <person name="Kim E."/>
            <person name="Magnuson T."/>
            <person name="Richardson P."/>
        </authorList>
    </citation>
    <scope>NUCLEOTIDE SEQUENCE [LARGE SCALE GENOMIC DNA]</scope>
    <source>
        <strain evidence="2 3">JF-5</strain>
    </source>
</reference>
<dbReference type="HOGENOM" id="CLU_061825_2_1_5"/>
<name>A5G2R2_ACICJ</name>
<gene>
    <name evidence="2" type="ordered locus">Acry_2954</name>
</gene>
<accession>A5G2R2</accession>
<sequence length="245" mass="25416">MDHANATFLTAADLTLAALAFASGSADIFAFLKFHDVFTSAMTGNTALLGLALGQGHVLAAQRSLAALLGYCSGSVAGTILNDAAARFRRALRLRLLIGAEAAFLAAVLVLWAVARHPVFGPHLYVLIVAGAFAMGMQSIAAKEINLPGINTVVVTNTLTLVMSAVGAALRRSLRHRRPDLSPFTPITLRQSGMLGVYLAGAALSGFLAESLSRAIAIPALAAALLAFATAGRFRERPRAVLPGA</sequence>
<feature type="transmembrane region" description="Helical" evidence="1">
    <location>
        <begin position="215"/>
        <end position="234"/>
    </location>
</feature>
<evidence type="ECO:0000313" key="2">
    <source>
        <dbReference type="EMBL" id="ABQ32144.1"/>
    </source>
</evidence>
<dbReference type="PANTHER" id="PTHR37314">
    <property type="entry name" value="SLR0142 PROTEIN"/>
    <property type="match status" value="1"/>
</dbReference>